<evidence type="ECO:0000256" key="1">
    <source>
        <dbReference type="SAM" id="MobiDB-lite"/>
    </source>
</evidence>
<dbReference type="eggNOG" id="ENOG502RVTJ">
    <property type="taxonomic scope" value="Eukaryota"/>
</dbReference>
<dbReference type="PhylomeDB" id="B4N1D2"/>
<dbReference type="OrthoDB" id="7846393at2759"/>
<feature type="transmembrane region" description="Helical" evidence="2">
    <location>
        <begin position="7"/>
        <end position="27"/>
    </location>
</feature>
<dbReference type="KEGG" id="dwi:6643901"/>
<evidence type="ECO:0000256" key="2">
    <source>
        <dbReference type="SAM" id="Phobius"/>
    </source>
</evidence>
<feature type="transmembrane region" description="Helical" evidence="2">
    <location>
        <begin position="47"/>
        <end position="70"/>
    </location>
</feature>
<gene>
    <name evidence="3" type="primary">Dwil\GK24187</name>
    <name evidence="3" type="ORF">Dwil_GK24187</name>
</gene>
<reference evidence="3 4" key="1">
    <citation type="journal article" date="2007" name="Nature">
        <title>Evolution of genes and genomes on the Drosophila phylogeny.</title>
        <authorList>
            <consortium name="Drosophila 12 Genomes Consortium"/>
            <person name="Clark A.G."/>
            <person name="Eisen M.B."/>
            <person name="Smith D.R."/>
            <person name="Bergman C.M."/>
            <person name="Oliver B."/>
            <person name="Markow T.A."/>
            <person name="Kaufman T.C."/>
            <person name="Kellis M."/>
            <person name="Gelbart W."/>
            <person name="Iyer V.N."/>
            <person name="Pollard D.A."/>
            <person name="Sackton T.B."/>
            <person name="Larracuente A.M."/>
            <person name="Singh N.D."/>
            <person name="Abad J.P."/>
            <person name="Abt D.N."/>
            <person name="Adryan B."/>
            <person name="Aguade M."/>
            <person name="Akashi H."/>
            <person name="Anderson W.W."/>
            <person name="Aquadro C.F."/>
            <person name="Ardell D.H."/>
            <person name="Arguello R."/>
            <person name="Artieri C.G."/>
            <person name="Barbash D.A."/>
            <person name="Barker D."/>
            <person name="Barsanti P."/>
            <person name="Batterham P."/>
            <person name="Batzoglou S."/>
            <person name="Begun D."/>
            <person name="Bhutkar A."/>
            <person name="Blanco E."/>
            <person name="Bosak S.A."/>
            <person name="Bradley R.K."/>
            <person name="Brand A.D."/>
            <person name="Brent M.R."/>
            <person name="Brooks A.N."/>
            <person name="Brown R.H."/>
            <person name="Butlin R.K."/>
            <person name="Caggese C."/>
            <person name="Calvi B.R."/>
            <person name="Bernardo de Carvalho A."/>
            <person name="Caspi A."/>
            <person name="Castrezana S."/>
            <person name="Celniker S.E."/>
            <person name="Chang J.L."/>
            <person name="Chapple C."/>
            <person name="Chatterji S."/>
            <person name="Chinwalla A."/>
            <person name="Civetta A."/>
            <person name="Clifton S.W."/>
            <person name="Comeron J.M."/>
            <person name="Costello J.C."/>
            <person name="Coyne J.A."/>
            <person name="Daub J."/>
            <person name="David R.G."/>
            <person name="Delcher A.L."/>
            <person name="Delehaunty K."/>
            <person name="Do C.B."/>
            <person name="Ebling H."/>
            <person name="Edwards K."/>
            <person name="Eickbush T."/>
            <person name="Evans J.D."/>
            <person name="Filipski A."/>
            <person name="Findeiss S."/>
            <person name="Freyhult E."/>
            <person name="Fulton L."/>
            <person name="Fulton R."/>
            <person name="Garcia A.C."/>
            <person name="Gardiner A."/>
            <person name="Garfield D.A."/>
            <person name="Garvin B.E."/>
            <person name="Gibson G."/>
            <person name="Gilbert D."/>
            <person name="Gnerre S."/>
            <person name="Godfrey J."/>
            <person name="Good R."/>
            <person name="Gotea V."/>
            <person name="Gravely B."/>
            <person name="Greenberg A.J."/>
            <person name="Griffiths-Jones S."/>
            <person name="Gross S."/>
            <person name="Guigo R."/>
            <person name="Gustafson E.A."/>
            <person name="Haerty W."/>
            <person name="Hahn M.W."/>
            <person name="Halligan D.L."/>
            <person name="Halpern A.L."/>
            <person name="Halter G.M."/>
            <person name="Han M.V."/>
            <person name="Heger A."/>
            <person name="Hillier L."/>
            <person name="Hinrichs A.S."/>
            <person name="Holmes I."/>
            <person name="Hoskins R.A."/>
            <person name="Hubisz M.J."/>
            <person name="Hultmark D."/>
            <person name="Huntley M.A."/>
            <person name="Jaffe D.B."/>
            <person name="Jagadeeshan S."/>
            <person name="Jeck W.R."/>
            <person name="Johnson J."/>
            <person name="Jones C.D."/>
            <person name="Jordan W.C."/>
            <person name="Karpen G.H."/>
            <person name="Kataoka E."/>
            <person name="Keightley P.D."/>
            <person name="Kheradpour P."/>
            <person name="Kirkness E.F."/>
            <person name="Koerich L.B."/>
            <person name="Kristiansen K."/>
            <person name="Kudrna D."/>
            <person name="Kulathinal R.J."/>
            <person name="Kumar S."/>
            <person name="Kwok R."/>
            <person name="Lander E."/>
            <person name="Langley C.H."/>
            <person name="Lapoint R."/>
            <person name="Lazzaro B.P."/>
            <person name="Lee S.J."/>
            <person name="Levesque L."/>
            <person name="Li R."/>
            <person name="Lin C.F."/>
            <person name="Lin M.F."/>
            <person name="Lindblad-Toh K."/>
            <person name="Llopart A."/>
            <person name="Long M."/>
            <person name="Low L."/>
            <person name="Lozovsky E."/>
            <person name="Lu J."/>
            <person name="Luo M."/>
            <person name="Machado C.A."/>
            <person name="Makalowski W."/>
            <person name="Marzo M."/>
            <person name="Matsuda M."/>
            <person name="Matzkin L."/>
            <person name="McAllister B."/>
            <person name="McBride C.S."/>
            <person name="McKernan B."/>
            <person name="McKernan K."/>
            <person name="Mendez-Lago M."/>
            <person name="Minx P."/>
            <person name="Mollenhauer M.U."/>
            <person name="Montooth K."/>
            <person name="Mount S.M."/>
            <person name="Mu X."/>
            <person name="Myers E."/>
            <person name="Negre B."/>
            <person name="Newfeld S."/>
            <person name="Nielsen R."/>
            <person name="Noor M.A."/>
            <person name="O'Grady P."/>
            <person name="Pachter L."/>
            <person name="Papaceit M."/>
            <person name="Parisi M.J."/>
            <person name="Parisi M."/>
            <person name="Parts L."/>
            <person name="Pedersen J.S."/>
            <person name="Pesole G."/>
            <person name="Phillippy A.M."/>
            <person name="Ponting C.P."/>
            <person name="Pop M."/>
            <person name="Porcelli D."/>
            <person name="Powell J.R."/>
            <person name="Prohaska S."/>
            <person name="Pruitt K."/>
            <person name="Puig M."/>
            <person name="Quesneville H."/>
            <person name="Ram K.R."/>
            <person name="Rand D."/>
            <person name="Rasmussen M.D."/>
            <person name="Reed L.K."/>
            <person name="Reenan R."/>
            <person name="Reily A."/>
            <person name="Remington K.A."/>
            <person name="Rieger T.T."/>
            <person name="Ritchie M.G."/>
            <person name="Robin C."/>
            <person name="Rogers Y.H."/>
            <person name="Rohde C."/>
            <person name="Rozas J."/>
            <person name="Rubenfield M.J."/>
            <person name="Ruiz A."/>
            <person name="Russo S."/>
            <person name="Salzberg S.L."/>
            <person name="Sanchez-Gracia A."/>
            <person name="Saranga D.J."/>
            <person name="Sato H."/>
            <person name="Schaeffer S.W."/>
            <person name="Schatz M.C."/>
            <person name="Schlenke T."/>
            <person name="Schwartz R."/>
            <person name="Segarra C."/>
            <person name="Singh R.S."/>
            <person name="Sirot L."/>
            <person name="Sirota M."/>
            <person name="Sisneros N.B."/>
            <person name="Smith C.D."/>
            <person name="Smith T.F."/>
            <person name="Spieth J."/>
            <person name="Stage D.E."/>
            <person name="Stark A."/>
            <person name="Stephan W."/>
            <person name="Strausberg R.L."/>
            <person name="Strempel S."/>
            <person name="Sturgill D."/>
            <person name="Sutton G."/>
            <person name="Sutton G.G."/>
            <person name="Tao W."/>
            <person name="Teichmann S."/>
            <person name="Tobari Y.N."/>
            <person name="Tomimura Y."/>
            <person name="Tsolas J.M."/>
            <person name="Valente V.L."/>
            <person name="Venter E."/>
            <person name="Venter J.C."/>
            <person name="Vicario S."/>
            <person name="Vieira F.G."/>
            <person name="Vilella A.J."/>
            <person name="Villasante A."/>
            <person name="Walenz B."/>
            <person name="Wang J."/>
            <person name="Wasserman M."/>
            <person name="Watts T."/>
            <person name="Wilson D."/>
            <person name="Wilson R.K."/>
            <person name="Wing R.A."/>
            <person name="Wolfner M.F."/>
            <person name="Wong A."/>
            <person name="Wong G.K."/>
            <person name="Wu C.I."/>
            <person name="Wu G."/>
            <person name="Yamamoto D."/>
            <person name="Yang H.P."/>
            <person name="Yang S.P."/>
            <person name="Yorke J.A."/>
            <person name="Yoshida K."/>
            <person name="Zdobnov E."/>
            <person name="Zhang P."/>
            <person name="Zhang Y."/>
            <person name="Zimin A.V."/>
            <person name="Baldwin J."/>
            <person name="Abdouelleil A."/>
            <person name="Abdulkadir J."/>
            <person name="Abebe A."/>
            <person name="Abera B."/>
            <person name="Abreu J."/>
            <person name="Acer S.C."/>
            <person name="Aftuck L."/>
            <person name="Alexander A."/>
            <person name="An P."/>
            <person name="Anderson E."/>
            <person name="Anderson S."/>
            <person name="Arachi H."/>
            <person name="Azer M."/>
            <person name="Bachantsang P."/>
            <person name="Barry A."/>
            <person name="Bayul T."/>
            <person name="Berlin A."/>
            <person name="Bessette D."/>
            <person name="Bloom T."/>
            <person name="Blye J."/>
            <person name="Boguslavskiy L."/>
            <person name="Bonnet C."/>
            <person name="Boukhgalter B."/>
            <person name="Bourzgui I."/>
            <person name="Brown A."/>
            <person name="Cahill P."/>
            <person name="Channer S."/>
            <person name="Cheshatsang Y."/>
            <person name="Chuda L."/>
            <person name="Citroen M."/>
            <person name="Collymore A."/>
            <person name="Cooke P."/>
            <person name="Costello M."/>
            <person name="D'Aco K."/>
            <person name="Daza R."/>
            <person name="De Haan G."/>
            <person name="DeGray S."/>
            <person name="DeMaso C."/>
            <person name="Dhargay N."/>
            <person name="Dooley K."/>
            <person name="Dooley E."/>
            <person name="Doricent M."/>
            <person name="Dorje P."/>
            <person name="Dorjee K."/>
            <person name="Dupes A."/>
            <person name="Elong R."/>
            <person name="Falk J."/>
            <person name="Farina A."/>
            <person name="Faro S."/>
            <person name="Ferguson D."/>
            <person name="Fisher S."/>
            <person name="Foley C.D."/>
            <person name="Franke A."/>
            <person name="Friedrich D."/>
            <person name="Gadbois L."/>
            <person name="Gearin G."/>
            <person name="Gearin C.R."/>
            <person name="Giannoukos G."/>
            <person name="Goode T."/>
            <person name="Graham J."/>
            <person name="Grandbois E."/>
            <person name="Grewal S."/>
            <person name="Gyaltsen K."/>
            <person name="Hafez N."/>
            <person name="Hagos B."/>
            <person name="Hall J."/>
            <person name="Henson C."/>
            <person name="Hollinger A."/>
            <person name="Honan T."/>
            <person name="Huard M.D."/>
            <person name="Hughes L."/>
            <person name="Hurhula B."/>
            <person name="Husby M.E."/>
            <person name="Kamat A."/>
            <person name="Kanga B."/>
            <person name="Kashin S."/>
            <person name="Khazanovich D."/>
            <person name="Kisner P."/>
            <person name="Lance K."/>
            <person name="Lara M."/>
            <person name="Lee W."/>
            <person name="Lennon N."/>
            <person name="Letendre F."/>
            <person name="LeVine R."/>
            <person name="Lipovsky A."/>
            <person name="Liu X."/>
            <person name="Liu J."/>
            <person name="Liu S."/>
            <person name="Lokyitsang T."/>
            <person name="Lokyitsang Y."/>
            <person name="Lubonja R."/>
            <person name="Lui A."/>
            <person name="MacDonald P."/>
            <person name="Magnisalis V."/>
            <person name="Maru K."/>
            <person name="Matthews C."/>
            <person name="McCusker W."/>
            <person name="McDonough S."/>
            <person name="Mehta T."/>
            <person name="Meldrim J."/>
            <person name="Meneus L."/>
            <person name="Mihai O."/>
            <person name="Mihalev A."/>
            <person name="Mihova T."/>
            <person name="Mittelman R."/>
            <person name="Mlenga V."/>
            <person name="Montmayeur A."/>
            <person name="Mulrain L."/>
            <person name="Navidi A."/>
            <person name="Naylor J."/>
            <person name="Negash T."/>
            <person name="Nguyen T."/>
            <person name="Nguyen N."/>
            <person name="Nicol R."/>
            <person name="Norbu C."/>
            <person name="Norbu N."/>
            <person name="Novod N."/>
            <person name="O'Neill B."/>
            <person name="Osman S."/>
            <person name="Markiewicz E."/>
            <person name="Oyono O.L."/>
            <person name="Patti C."/>
            <person name="Phunkhang P."/>
            <person name="Pierre F."/>
            <person name="Priest M."/>
            <person name="Raghuraman S."/>
            <person name="Rege F."/>
            <person name="Reyes R."/>
            <person name="Rise C."/>
            <person name="Rogov P."/>
            <person name="Ross K."/>
            <person name="Ryan E."/>
            <person name="Settipalli S."/>
            <person name="Shea T."/>
            <person name="Sherpa N."/>
            <person name="Shi L."/>
            <person name="Shih D."/>
            <person name="Sparrow T."/>
            <person name="Spaulding J."/>
            <person name="Stalker J."/>
            <person name="Stange-Thomann N."/>
            <person name="Stavropoulos S."/>
            <person name="Stone C."/>
            <person name="Strader C."/>
            <person name="Tesfaye S."/>
            <person name="Thomson T."/>
            <person name="Thoulutsang Y."/>
            <person name="Thoulutsang D."/>
            <person name="Topham K."/>
            <person name="Topping I."/>
            <person name="Tsamla T."/>
            <person name="Vassiliev H."/>
            <person name="Vo A."/>
            <person name="Wangchuk T."/>
            <person name="Wangdi T."/>
            <person name="Weiand M."/>
            <person name="Wilkinson J."/>
            <person name="Wilson A."/>
            <person name="Yadav S."/>
            <person name="Young G."/>
            <person name="Yu Q."/>
            <person name="Zembek L."/>
            <person name="Zhong D."/>
            <person name="Zimmer A."/>
            <person name="Zwirko Z."/>
            <person name="Jaffe D.B."/>
            <person name="Alvarez P."/>
            <person name="Brockman W."/>
            <person name="Butler J."/>
            <person name="Chin C."/>
            <person name="Gnerre S."/>
            <person name="Grabherr M."/>
            <person name="Kleber M."/>
            <person name="Mauceli E."/>
            <person name="MacCallum I."/>
        </authorList>
    </citation>
    <scope>NUCLEOTIDE SEQUENCE [LARGE SCALE GENOMIC DNA]</scope>
    <source>
        <strain evidence="4">Tucson 14030-0811.24</strain>
    </source>
</reference>
<keyword evidence="2" id="KW-0472">Membrane</keyword>
<keyword evidence="2" id="KW-0812">Transmembrane</keyword>
<feature type="region of interest" description="Disordered" evidence="1">
    <location>
        <begin position="165"/>
        <end position="188"/>
    </location>
</feature>
<evidence type="ECO:0000313" key="4">
    <source>
        <dbReference type="Proteomes" id="UP000007798"/>
    </source>
</evidence>
<protein>
    <submittedName>
        <fullName evidence="3">Uncharacterized protein</fullName>
    </submittedName>
</protein>
<accession>B4N1D2</accession>
<evidence type="ECO:0000313" key="3">
    <source>
        <dbReference type="EMBL" id="EDW78105.1"/>
    </source>
</evidence>
<organism evidence="3 4">
    <name type="scientific">Drosophila willistoni</name>
    <name type="common">Fruit fly</name>
    <dbReference type="NCBI Taxonomy" id="7260"/>
    <lineage>
        <taxon>Eukaryota</taxon>
        <taxon>Metazoa</taxon>
        <taxon>Ecdysozoa</taxon>
        <taxon>Arthropoda</taxon>
        <taxon>Hexapoda</taxon>
        <taxon>Insecta</taxon>
        <taxon>Pterygota</taxon>
        <taxon>Neoptera</taxon>
        <taxon>Endopterygota</taxon>
        <taxon>Diptera</taxon>
        <taxon>Brachycera</taxon>
        <taxon>Muscomorpha</taxon>
        <taxon>Ephydroidea</taxon>
        <taxon>Drosophilidae</taxon>
        <taxon>Drosophila</taxon>
        <taxon>Sophophora</taxon>
    </lineage>
</organism>
<keyword evidence="2" id="KW-1133">Transmembrane helix</keyword>
<sequence length="202" mass="23454">MFQKRIIELFTLLFYWLIIMPFIYNYCQEEKWIKWDMNTLFTSVSDHATFVLFLIAGYVVFYRIVIFIYMKMKVFDGKMWNNMKNAKNPKDPEAMYADKTHYKAVSVEELDTVDGRTKKKMAQPKMIRTISHPLLVEKDLAAIHIKHETRPLHSATLPRLQQLKASPSPSLRSAPPVPKTPGVARKLSPGVIMSPDVLLHTK</sequence>
<name>B4N1D2_DROWI</name>
<dbReference type="OMA" id="IIMSPDV"/>
<dbReference type="HOGENOM" id="CLU_1373512_0_0_1"/>
<proteinExistence type="predicted"/>
<dbReference type="InParanoid" id="B4N1D2"/>
<dbReference type="EMBL" id="CH963920">
    <property type="protein sequence ID" value="EDW78105.1"/>
    <property type="molecule type" value="Genomic_DNA"/>
</dbReference>
<dbReference type="AlphaFoldDB" id="B4N1D2"/>
<keyword evidence="4" id="KW-1185">Reference proteome</keyword>
<dbReference type="Proteomes" id="UP000007798">
    <property type="component" value="Unassembled WGS sequence"/>
</dbReference>